<feature type="transmembrane region" description="Helical" evidence="1">
    <location>
        <begin position="149"/>
        <end position="169"/>
    </location>
</feature>
<organism evidence="2 3">
    <name type="scientific">Halobium salinum</name>
    <dbReference type="NCBI Taxonomy" id="1364940"/>
    <lineage>
        <taxon>Archaea</taxon>
        <taxon>Methanobacteriati</taxon>
        <taxon>Methanobacteriota</taxon>
        <taxon>Stenosarchaea group</taxon>
        <taxon>Halobacteria</taxon>
        <taxon>Halobacteriales</taxon>
        <taxon>Haloferacaceae</taxon>
        <taxon>Halobium</taxon>
    </lineage>
</organism>
<evidence type="ECO:0000256" key="1">
    <source>
        <dbReference type="SAM" id="Phobius"/>
    </source>
</evidence>
<gene>
    <name evidence="2" type="ORF">ACFO0N_21990</name>
</gene>
<dbReference type="RefSeq" id="WP_267620989.1">
    <property type="nucleotide sequence ID" value="NZ_JAODIW010000005.1"/>
</dbReference>
<comment type="caution">
    <text evidence="2">The sequence shown here is derived from an EMBL/GenBank/DDBJ whole genome shotgun (WGS) entry which is preliminary data.</text>
</comment>
<evidence type="ECO:0000313" key="2">
    <source>
        <dbReference type="EMBL" id="MFC4360620.1"/>
    </source>
</evidence>
<proteinExistence type="predicted"/>
<feature type="transmembrane region" description="Helical" evidence="1">
    <location>
        <begin position="58"/>
        <end position="78"/>
    </location>
</feature>
<protein>
    <submittedName>
        <fullName evidence="2">Uncharacterized protein</fullName>
    </submittedName>
</protein>
<accession>A0ABD5PIB5</accession>
<dbReference type="EMBL" id="JBHSDS010000017">
    <property type="protein sequence ID" value="MFC4360620.1"/>
    <property type="molecule type" value="Genomic_DNA"/>
</dbReference>
<dbReference type="AlphaFoldDB" id="A0ABD5PIB5"/>
<keyword evidence="1" id="KW-0812">Transmembrane</keyword>
<keyword evidence="1" id="KW-0472">Membrane</keyword>
<name>A0ABD5PIB5_9EURY</name>
<feature type="transmembrane region" description="Helical" evidence="1">
    <location>
        <begin position="108"/>
        <end position="129"/>
    </location>
</feature>
<keyword evidence="1" id="KW-1133">Transmembrane helix</keyword>
<keyword evidence="3" id="KW-1185">Reference proteome</keyword>
<dbReference type="Proteomes" id="UP001595921">
    <property type="component" value="Unassembled WGS sequence"/>
</dbReference>
<feature type="transmembrane region" description="Helical" evidence="1">
    <location>
        <begin position="21"/>
        <end position="38"/>
    </location>
</feature>
<reference evidence="2 3" key="1">
    <citation type="journal article" date="2019" name="Int. J. Syst. Evol. Microbiol.">
        <title>The Global Catalogue of Microorganisms (GCM) 10K type strain sequencing project: providing services to taxonomists for standard genome sequencing and annotation.</title>
        <authorList>
            <consortium name="The Broad Institute Genomics Platform"/>
            <consortium name="The Broad Institute Genome Sequencing Center for Infectious Disease"/>
            <person name="Wu L."/>
            <person name="Ma J."/>
        </authorList>
    </citation>
    <scope>NUCLEOTIDE SEQUENCE [LARGE SCALE GENOMIC DNA]</scope>
    <source>
        <strain evidence="2 3">CGMCC 1.12553</strain>
    </source>
</reference>
<evidence type="ECO:0000313" key="3">
    <source>
        <dbReference type="Proteomes" id="UP001595921"/>
    </source>
</evidence>
<sequence length="192" mass="20167">MSTYTTAGSKSAQVDWRRIPAYGPIDAVLGYVLFYVLVDRATSTIVSVASDIIPNVPASAVRFALAALLWFVLLVTVVDSARRQLAALGFGGYETGLKWPNSKPMPTALQTVAYLATVLVGGTIAVWLFDSAIETAVGLITVVAALDVSAFPVGAFVGLVVFFVSYGAAAHSLDRLLVGGLRAVVTWSIGVE</sequence>